<evidence type="ECO:0008006" key="4">
    <source>
        <dbReference type="Google" id="ProtNLM"/>
    </source>
</evidence>
<sequence>MGADATGLETEVAETTESTEATETAETAESVETTEPADPETGLGDAPEPGTETPADEGMESETPADADEGLGEAPTGTVEGSEAETAEAETEQAPEVEDAEDAAELQDEIGTEEPPTVESEQDTSTDESLAPETDGDEGPDIGTAGAGDEMYEFDDEEREQVEEEYGLEFSSGSEVESPEESDLEPPEPDAGLEGEPGDSDGHAEPTDDEIDADELEEVEPAPGGTEEVVDSVDQAPEGSESAAAQAPGASIGEDEADESGGVSDDSGESGDQAVPENLEDTVMTEMRELNEGDGVGRETLLAAVVQAYDVTPADVEDALEAALMAGRCYESGEDTLKPI</sequence>
<reference evidence="2 3" key="1">
    <citation type="journal article" date="2019" name="Int. J. Syst. Evol. Microbiol.">
        <title>The Global Catalogue of Microorganisms (GCM) 10K type strain sequencing project: providing services to taxonomists for standard genome sequencing and annotation.</title>
        <authorList>
            <consortium name="The Broad Institute Genomics Platform"/>
            <consortium name="The Broad Institute Genome Sequencing Center for Infectious Disease"/>
            <person name="Wu L."/>
            <person name="Ma J."/>
        </authorList>
    </citation>
    <scope>NUCLEOTIDE SEQUENCE [LARGE SCALE GENOMIC DNA]</scope>
    <source>
        <strain evidence="2 3">DT72</strain>
    </source>
</reference>
<dbReference type="Proteomes" id="UP001596407">
    <property type="component" value="Unassembled WGS sequence"/>
</dbReference>
<feature type="compositionally biased region" description="Acidic residues" evidence="1">
    <location>
        <begin position="54"/>
        <end position="71"/>
    </location>
</feature>
<organism evidence="2 3">
    <name type="scientific">Halorussus caseinilyticus</name>
    <dbReference type="NCBI Taxonomy" id="3034025"/>
    <lineage>
        <taxon>Archaea</taxon>
        <taxon>Methanobacteriati</taxon>
        <taxon>Methanobacteriota</taxon>
        <taxon>Stenosarchaea group</taxon>
        <taxon>Halobacteria</taxon>
        <taxon>Halobacteriales</taxon>
        <taxon>Haladaptataceae</taxon>
        <taxon>Halorussus</taxon>
    </lineage>
</organism>
<protein>
    <recommendedName>
        <fullName evidence="4">Rpa-associated protein</fullName>
    </recommendedName>
</protein>
<feature type="region of interest" description="Disordered" evidence="1">
    <location>
        <begin position="1"/>
        <end position="279"/>
    </location>
</feature>
<dbReference type="EMBL" id="JBHSZH010000005">
    <property type="protein sequence ID" value="MFC7079885.1"/>
    <property type="molecule type" value="Genomic_DNA"/>
</dbReference>
<feature type="compositionally biased region" description="Acidic residues" evidence="1">
    <location>
        <begin position="150"/>
        <end position="167"/>
    </location>
</feature>
<evidence type="ECO:0000256" key="1">
    <source>
        <dbReference type="SAM" id="MobiDB-lite"/>
    </source>
</evidence>
<feature type="compositionally biased region" description="Low complexity" evidence="1">
    <location>
        <begin position="9"/>
        <end position="34"/>
    </location>
</feature>
<feature type="compositionally biased region" description="Acidic residues" evidence="1">
    <location>
        <begin position="82"/>
        <end position="112"/>
    </location>
</feature>
<feature type="compositionally biased region" description="Acidic residues" evidence="1">
    <location>
        <begin position="207"/>
        <end position="220"/>
    </location>
</feature>
<name>A0ABD5WKG6_9EURY</name>
<evidence type="ECO:0000313" key="3">
    <source>
        <dbReference type="Proteomes" id="UP001596407"/>
    </source>
</evidence>
<comment type="caution">
    <text evidence="2">The sequence shown here is derived from an EMBL/GenBank/DDBJ whole genome shotgun (WGS) entry which is preliminary data.</text>
</comment>
<accession>A0ABD5WKG6</accession>
<gene>
    <name evidence="2" type="ORF">ACFQJ6_06840</name>
</gene>
<feature type="compositionally biased region" description="Acidic residues" evidence="1">
    <location>
        <begin position="177"/>
        <end position="199"/>
    </location>
</feature>
<proteinExistence type="predicted"/>
<dbReference type="AlphaFoldDB" id="A0ABD5WKG6"/>
<evidence type="ECO:0000313" key="2">
    <source>
        <dbReference type="EMBL" id="MFC7079885.1"/>
    </source>
</evidence>
<keyword evidence="3" id="KW-1185">Reference proteome</keyword>